<dbReference type="InterPro" id="IPR052053">
    <property type="entry name" value="IM_YidH-like"/>
</dbReference>
<name>A0A239CT57_9SPHN</name>
<feature type="transmembrane region" description="Helical" evidence="7">
    <location>
        <begin position="196"/>
        <end position="218"/>
    </location>
</feature>
<comment type="subcellular location">
    <subcellularLocation>
        <location evidence="1">Cell membrane</location>
        <topology evidence="1">Multi-pass membrane protein</topology>
    </subcellularLocation>
</comment>
<dbReference type="AlphaFoldDB" id="A0A239CT57"/>
<feature type="transmembrane region" description="Helical" evidence="7">
    <location>
        <begin position="115"/>
        <end position="137"/>
    </location>
</feature>
<keyword evidence="5 7" id="KW-0472">Membrane</keyword>
<feature type="transmembrane region" description="Helical" evidence="7">
    <location>
        <begin position="158"/>
        <end position="176"/>
    </location>
</feature>
<sequence>MKSLAELLRLRPAKSTYDPPADLPMDRTTGGSPPYAFPPELIKELAGKTEDEVSSTLSKFRTGLSEHRTRLSEHRTDLSEHRTDLSDYRTELSQHRTELSDDRSHLSNERTHLSYLRTAVSMMSFGVTLNRFAVFLAENERAATPAKETALRMQSTELIGLGMVVIGVFLLVWSLYRYQSVHTQIMAGHFEPPATSVTMLTIAILVFGAVTTIALLVIR</sequence>
<dbReference type="GO" id="GO:0005886">
    <property type="term" value="C:plasma membrane"/>
    <property type="evidence" value="ECO:0007669"/>
    <property type="project" value="UniProtKB-SubCell"/>
</dbReference>
<evidence type="ECO:0000256" key="5">
    <source>
        <dbReference type="ARBA" id="ARBA00023136"/>
    </source>
</evidence>
<keyword evidence="10" id="KW-1185">Reference proteome</keyword>
<keyword evidence="3 7" id="KW-0812">Transmembrane</keyword>
<evidence type="ECO:0000256" key="6">
    <source>
        <dbReference type="SAM" id="MobiDB-lite"/>
    </source>
</evidence>
<dbReference type="EMBL" id="FZOS01000003">
    <property type="protein sequence ID" value="SNS22704.1"/>
    <property type="molecule type" value="Genomic_DNA"/>
</dbReference>
<evidence type="ECO:0000256" key="1">
    <source>
        <dbReference type="ARBA" id="ARBA00004651"/>
    </source>
</evidence>
<reference evidence="10" key="1">
    <citation type="submission" date="2017-06" db="EMBL/GenBank/DDBJ databases">
        <authorList>
            <person name="Varghese N."/>
            <person name="Submissions S."/>
        </authorList>
    </citation>
    <scope>NUCLEOTIDE SEQUENCE [LARGE SCALE GENOMIC DNA]</scope>
    <source>
        <strain evidence="10">LNB2</strain>
    </source>
</reference>
<keyword evidence="4 7" id="KW-1133">Transmembrane helix</keyword>
<evidence type="ECO:0000256" key="3">
    <source>
        <dbReference type="ARBA" id="ARBA00022692"/>
    </source>
</evidence>
<gene>
    <name evidence="9" type="ORF">SAMN06295912_1032</name>
</gene>
<dbReference type="PANTHER" id="PTHR34187">
    <property type="entry name" value="FGR18P"/>
    <property type="match status" value="1"/>
</dbReference>
<dbReference type="InterPro" id="IPR003807">
    <property type="entry name" value="DUF202"/>
</dbReference>
<proteinExistence type="predicted"/>
<dbReference type="PANTHER" id="PTHR34187:SF2">
    <property type="entry name" value="DUF202 DOMAIN-CONTAINING PROTEIN"/>
    <property type="match status" value="1"/>
</dbReference>
<dbReference type="Proteomes" id="UP000198281">
    <property type="component" value="Unassembled WGS sequence"/>
</dbReference>
<evidence type="ECO:0000313" key="9">
    <source>
        <dbReference type="EMBL" id="SNS22704.1"/>
    </source>
</evidence>
<evidence type="ECO:0000256" key="4">
    <source>
        <dbReference type="ARBA" id="ARBA00022989"/>
    </source>
</evidence>
<feature type="region of interest" description="Disordered" evidence="6">
    <location>
        <begin position="8"/>
        <end position="39"/>
    </location>
</feature>
<accession>A0A239CT57</accession>
<evidence type="ECO:0000313" key="10">
    <source>
        <dbReference type="Proteomes" id="UP000198281"/>
    </source>
</evidence>
<keyword evidence="2" id="KW-1003">Cell membrane</keyword>
<feature type="domain" description="DUF202" evidence="8">
    <location>
        <begin position="103"/>
        <end position="182"/>
    </location>
</feature>
<dbReference type="Pfam" id="PF02656">
    <property type="entry name" value="DUF202"/>
    <property type="match status" value="1"/>
</dbReference>
<evidence type="ECO:0000259" key="8">
    <source>
        <dbReference type="Pfam" id="PF02656"/>
    </source>
</evidence>
<dbReference type="RefSeq" id="WP_179220709.1">
    <property type="nucleotide sequence ID" value="NZ_FZOS01000003.1"/>
</dbReference>
<protein>
    <submittedName>
        <fullName evidence="9">Uncharacterized membrane protein YidH, DUF202 family</fullName>
    </submittedName>
</protein>
<organism evidence="9 10">
    <name type="scientific">Edaphosphingomonas laterariae</name>
    <dbReference type="NCBI Taxonomy" id="861865"/>
    <lineage>
        <taxon>Bacteria</taxon>
        <taxon>Pseudomonadati</taxon>
        <taxon>Pseudomonadota</taxon>
        <taxon>Alphaproteobacteria</taxon>
        <taxon>Sphingomonadales</taxon>
        <taxon>Rhizorhabdaceae</taxon>
        <taxon>Edaphosphingomonas</taxon>
    </lineage>
</organism>
<evidence type="ECO:0000256" key="2">
    <source>
        <dbReference type="ARBA" id="ARBA00022475"/>
    </source>
</evidence>
<evidence type="ECO:0000256" key="7">
    <source>
        <dbReference type="SAM" id="Phobius"/>
    </source>
</evidence>